<accession>A0AA51RCS7</accession>
<dbReference type="NCBIfam" id="TIGR04183">
    <property type="entry name" value="Por_Secre_tail"/>
    <property type="match status" value="1"/>
</dbReference>
<feature type="signal peptide" evidence="1">
    <location>
        <begin position="1"/>
        <end position="21"/>
    </location>
</feature>
<dbReference type="SMART" id="SM00089">
    <property type="entry name" value="PKD"/>
    <property type="match status" value="2"/>
</dbReference>
<dbReference type="AlphaFoldDB" id="A0AA51RCS7"/>
<gene>
    <name evidence="3" type="ORF">QYS49_32570</name>
</gene>
<dbReference type="InterPro" id="IPR035986">
    <property type="entry name" value="PKD_dom_sf"/>
</dbReference>
<dbReference type="InterPro" id="IPR022409">
    <property type="entry name" value="PKD/Chitinase_dom"/>
</dbReference>
<dbReference type="PROSITE" id="PS50093">
    <property type="entry name" value="PKD"/>
    <property type="match status" value="2"/>
</dbReference>
<name>A0AA51RCS7_9BACT</name>
<feature type="chain" id="PRO_5041446434" evidence="1">
    <location>
        <begin position="22"/>
        <end position="1176"/>
    </location>
</feature>
<dbReference type="SUPFAM" id="SSF49299">
    <property type="entry name" value="PKD domain"/>
    <property type="match status" value="2"/>
</dbReference>
<dbReference type="Pfam" id="PF18911">
    <property type="entry name" value="PKD_4"/>
    <property type="match status" value="1"/>
</dbReference>
<dbReference type="Gene3D" id="2.60.40.10">
    <property type="entry name" value="Immunoglobulins"/>
    <property type="match status" value="2"/>
</dbReference>
<dbReference type="Pfam" id="PF18962">
    <property type="entry name" value="Por_Secre_tail"/>
    <property type="match status" value="1"/>
</dbReference>
<dbReference type="Gene3D" id="2.60.120.260">
    <property type="entry name" value="Galactose-binding domain-like"/>
    <property type="match status" value="1"/>
</dbReference>
<evidence type="ECO:0000313" key="3">
    <source>
        <dbReference type="EMBL" id="WMN12138.1"/>
    </source>
</evidence>
<dbReference type="Gene3D" id="3.40.390.10">
    <property type="entry name" value="Collagenase (Catalytic Domain)"/>
    <property type="match status" value="1"/>
</dbReference>
<reference evidence="3 4" key="1">
    <citation type="submission" date="2023-08" db="EMBL/GenBank/DDBJ databases">
        <title>Comparative genomics and taxonomic characterization of three novel marine species of genus Marivirga.</title>
        <authorList>
            <person name="Muhammad N."/>
            <person name="Kim S.-G."/>
        </authorList>
    </citation>
    <scope>NUCLEOTIDE SEQUENCE [LARGE SCALE GENOMIC DNA]</scope>
    <source>
        <strain evidence="3 4">BDSF4-3</strain>
    </source>
</reference>
<dbReference type="InterPro" id="IPR026444">
    <property type="entry name" value="Secre_tail"/>
</dbReference>
<dbReference type="SUPFAM" id="SSF55486">
    <property type="entry name" value="Metalloproteases ('zincins'), catalytic domain"/>
    <property type="match status" value="2"/>
</dbReference>
<feature type="domain" description="PKD" evidence="2">
    <location>
        <begin position="681"/>
        <end position="719"/>
    </location>
</feature>
<dbReference type="RefSeq" id="WP_308350017.1">
    <property type="nucleotide sequence ID" value="NZ_CP129971.1"/>
</dbReference>
<dbReference type="Pfam" id="PF00801">
    <property type="entry name" value="PKD"/>
    <property type="match status" value="1"/>
</dbReference>
<protein>
    <submittedName>
        <fullName evidence="3">PKD domain-containing protein</fullName>
    </submittedName>
</protein>
<dbReference type="Proteomes" id="UP001230496">
    <property type="component" value="Chromosome"/>
</dbReference>
<sequence>MKKILTLTICIIIIGFNTANAQVFKKFDPVICPVDHNSYDTSVPPPEKFKAFNARGVKQNTADIIVNYNGFDDNEEAKIAYQYAVDIWASLIKSPVQIVVNANFRELGQGVLGSAGPTNFVRDFPGAVKSNTFYPIALAEKIAGYNLNTPGDADINSNFNSDFDFYFGLDADPPSGQYDFVSIVLHELGHGLGFTGATSFENGIGNWALNSNDDASIYTNFVELGDGTLITDIPSGTSEAGNAFTSNDLFFNGPISVSSLGVTPQLYAPSNWNGGSSYSHLDEAEYPAGDDNSLMSPQFGSGEAIHDPGISLDIFADMGWVHTYLNHENTNNVTNNLTDAFEINLSVSSDTGYNELNPVLVYSTDNFENSITVEMTSAGDNVNYTAEIPNPGVEANIKYYFEGVEDKAGRIYTAPSNAPNKFYEINILNFTTKTLPYELANGGDFESNENDFRSIILTGNENLWEYGQPGNVLNQTTSGDNVWKTKLSENIGPLNSSLSSALISPIFDFSDDTKNHELSFKFLMENAFTEANGLFSSGPFGLQVQFSLNEGQSWEILGEANDQRGTNWYNVEESSPSVFPIEENAGWIQQTIEVIDGDTTFIPTEARYNVSFLSGNDKVNFRFVFFVAQDYVAAGYEADGVLIDDFEITTSSPTADFVSSSEGLTYPGDEVNFEYISKGATAFEWNFGDGNTSTLENPSHIYTEGGTYDVSLTITSPDGTDTKIKEKLIKVVPSRQIPYTLEDGGNLEGENQDFSILNISGSGFSLGSSSIEGKAGTASGENAFVTAINDELYVDDSEAYVYTPEFEFTGIGNYEFSFETNYQFEDNWDGFIVEYTIDRGENWVKLNDEQEEGWYNQISDPLSVFGSEVPIFSGNTANEFEKKYTDVSFLGGEGKVSFRIKFLTDAATVDVGMAIDNIELSGPEAGPAIPDFIADIQSGCEGTVVTFRNESIGTIKDLEWNFGEGAEPQTASGLGPHEVVYNSEGNYNVSLTAEDFVGTSITEEKEAFISIGASHTPSITAGERSEDFTVLLTATEGQAYQWYMDGDTIPNATEQTYLAVEDAQYSVAVIINNCLGFSDGNNIITSNDSPLARSFSVFPNPLKNSKELNISFENEYIGDYSVEVYSLKGSKILSKKFNKLGIQEAKEMNLNNAIEGLYLVRVTTGNQSTQIKVLIE</sequence>
<dbReference type="EMBL" id="CP129971">
    <property type="protein sequence ID" value="WMN12138.1"/>
    <property type="molecule type" value="Genomic_DNA"/>
</dbReference>
<dbReference type="InterPro" id="IPR024079">
    <property type="entry name" value="MetalloPept_cat_dom_sf"/>
</dbReference>
<evidence type="ECO:0000256" key="1">
    <source>
        <dbReference type="SAM" id="SignalP"/>
    </source>
</evidence>
<dbReference type="InterPro" id="IPR000601">
    <property type="entry name" value="PKD_dom"/>
</dbReference>
<feature type="domain" description="PKD" evidence="2">
    <location>
        <begin position="928"/>
        <end position="1016"/>
    </location>
</feature>
<keyword evidence="4" id="KW-1185">Reference proteome</keyword>
<keyword evidence="1" id="KW-0732">Signal</keyword>
<dbReference type="KEGG" id="msaa:QYS49_32570"/>
<evidence type="ECO:0000259" key="2">
    <source>
        <dbReference type="PROSITE" id="PS50093"/>
    </source>
</evidence>
<dbReference type="InterPro" id="IPR013783">
    <property type="entry name" value="Ig-like_fold"/>
</dbReference>
<proteinExistence type="predicted"/>
<dbReference type="GO" id="GO:0008237">
    <property type="term" value="F:metallopeptidase activity"/>
    <property type="evidence" value="ECO:0007669"/>
    <property type="project" value="InterPro"/>
</dbReference>
<dbReference type="CDD" id="cd00146">
    <property type="entry name" value="PKD"/>
    <property type="match status" value="2"/>
</dbReference>
<evidence type="ECO:0000313" key="4">
    <source>
        <dbReference type="Proteomes" id="UP001230496"/>
    </source>
</evidence>
<organism evidence="3 4">
    <name type="scientific">Marivirga salinarum</name>
    <dbReference type="NCBI Taxonomy" id="3059078"/>
    <lineage>
        <taxon>Bacteria</taxon>
        <taxon>Pseudomonadati</taxon>
        <taxon>Bacteroidota</taxon>
        <taxon>Cytophagia</taxon>
        <taxon>Cytophagales</taxon>
        <taxon>Marivirgaceae</taxon>
        <taxon>Marivirga</taxon>
    </lineage>
</organism>